<evidence type="ECO:0000256" key="7">
    <source>
        <dbReference type="ARBA" id="ARBA00035045"/>
    </source>
</evidence>
<protein>
    <recommendedName>
        <fullName evidence="6">2-oxoadipate dioxygenase/decarboxylase</fullName>
        <ecNumber evidence="6">1.13.11.93</ecNumber>
    </recommendedName>
    <alternativeName>
        <fullName evidence="7">2-hydroxyglutarate synthase</fullName>
    </alternativeName>
</protein>
<comment type="similarity">
    <text evidence="5">Belongs to the 2-oxoadipate dioxygenase/decarboxylase family.</text>
</comment>
<dbReference type="PANTHER" id="PTHR31136">
    <property type="entry name" value="DUF1338 DOMAIN-CONTAINING PROTEIN"/>
    <property type="match status" value="1"/>
</dbReference>
<dbReference type="Proteomes" id="UP000519023">
    <property type="component" value="Unassembled WGS sequence"/>
</dbReference>
<dbReference type="InterPro" id="IPR009770">
    <property type="entry name" value="HGLS"/>
</dbReference>
<sequence length="346" mass="37454">MSIENIGSIETLVVATLGEEAGRQTLDRLAIDPALLAQRGDTVSRAAFAMALNVALFADLLRRVPSGDAYVTDTLARGGKVVFDHGALRSIRFPNGTTGALPGGEDAFTRIFLPLGYAMAAIYPLDRLKMTGRAYRHIDFPEAIPQFFLSELHVDRFDAEFAEAAARVFGTSRDPLNDQAKDVLARYEGDSPVQLVDAIAALPVILSAFDRQHEAPGFADYQLLLSRSNEAAWIATEGNGFNHATDRVADVAALAERLKAEDRPMKAKLEVSATGRVRQTAFRADSVERLFADGELRQVPGSFYEFISRDIDPATGRLDLAFDTGNATGIFAMTSAQSGAQESPAR</sequence>
<dbReference type="SMART" id="SM01150">
    <property type="entry name" value="DUF1338"/>
    <property type="match status" value="1"/>
</dbReference>
<evidence type="ECO:0000256" key="5">
    <source>
        <dbReference type="ARBA" id="ARBA00035013"/>
    </source>
</evidence>
<dbReference type="Pfam" id="PF07063">
    <property type="entry name" value="HGLS"/>
    <property type="match status" value="1"/>
</dbReference>
<dbReference type="RefSeq" id="WP_169573409.1">
    <property type="nucleotide sequence ID" value="NZ_JABBFV010000007.1"/>
</dbReference>
<comment type="cofactor">
    <cofactor evidence="1">
        <name>Fe(2+)</name>
        <dbReference type="ChEBI" id="CHEBI:29033"/>
    </cofactor>
</comment>
<dbReference type="EC" id="1.13.11.93" evidence="6"/>
<dbReference type="CDD" id="cd16349">
    <property type="entry name" value="VOC_like"/>
    <property type="match status" value="1"/>
</dbReference>
<dbReference type="EMBL" id="JABBFV010000007">
    <property type="protein sequence ID" value="NML10854.1"/>
    <property type="molecule type" value="Genomic_DNA"/>
</dbReference>
<keyword evidence="3" id="KW-0560">Oxidoreductase</keyword>
<evidence type="ECO:0000256" key="4">
    <source>
        <dbReference type="ARBA" id="ARBA00023004"/>
    </source>
</evidence>
<evidence type="ECO:0000313" key="9">
    <source>
        <dbReference type="Proteomes" id="UP000519023"/>
    </source>
</evidence>
<evidence type="ECO:0000256" key="1">
    <source>
        <dbReference type="ARBA" id="ARBA00001954"/>
    </source>
</evidence>
<gene>
    <name evidence="8" type="ORF">HHL08_11990</name>
</gene>
<name>A0A7X9ZU13_9SPHN</name>
<dbReference type="PANTHER" id="PTHR31136:SF5">
    <property type="entry name" value="2-OXOADIPATE DIOXYGENASE_DECARBOXYLASE, CHLOROPLASTIC"/>
    <property type="match status" value="1"/>
</dbReference>
<comment type="caution">
    <text evidence="8">The sequence shown here is derived from an EMBL/GenBank/DDBJ whole genome shotgun (WGS) entry which is preliminary data.</text>
</comment>
<proteinExistence type="inferred from homology"/>
<evidence type="ECO:0000256" key="6">
    <source>
        <dbReference type="ARBA" id="ARBA00035023"/>
    </source>
</evidence>
<dbReference type="AlphaFoldDB" id="A0A7X9ZU13"/>
<accession>A0A7X9ZU13</accession>
<keyword evidence="9" id="KW-1185">Reference proteome</keyword>
<dbReference type="Gene3D" id="3.10.180.50">
    <property type="match status" value="1"/>
</dbReference>
<evidence type="ECO:0000256" key="3">
    <source>
        <dbReference type="ARBA" id="ARBA00023002"/>
    </source>
</evidence>
<dbReference type="GO" id="GO:0051213">
    <property type="term" value="F:dioxygenase activity"/>
    <property type="evidence" value="ECO:0007669"/>
    <property type="project" value="UniProtKB-KW"/>
</dbReference>
<organism evidence="8 9">
    <name type="scientific">Sphingobium psychrophilum</name>
    <dbReference type="NCBI Taxonomy" id="2728834"/>
    <lineage>
        <taxon>Bacteria</taxon>
        <taxon>Pseudomonadati</taxon>
        <taxon>Pseudomonadota</taxon>
        <taxon>Alphaproteobacteria</taxon>
        <taxon>Sphingomonadales</taxon>
        <taxon>Sphingomonadaceae</taxon>
        <taxon>Sphingobium</taxon>
    </lineage>
</organism>
<keyword evidence="4" id="KW-0408">Iron</keyword>
<keyword evidence="2" id="KW-0223">Dioxygenase</keyword>
<evidence type="ECO:0000256" key="2">
    <source>
        <dbReference type="ARBA" id="ARBA00022964"/>
    </source>
</evidence>
<evidence type="ECO:0000313" key="8">
    <source>
        <dbReference type="EMBL" id="NML10854.1"/>
    </source>
</evidence>
<reference evidence="8 9" key="1">
    <citation type="submission" date="2020-04" db="EMBL/GenBank/DDBJ databases">
        <title>Sphingobium sp. AR-3-1 isolated from Arctic soil.</title>
        <authorList>
            <person name="Dahal R.H."/>
            <person name="Chaudhary D.K."/>
        </authorList>
    </citation>
    <scope>NUCLEOTIDE SEQUENCE [LARGE SCALE GENOMIC DNA]</scope>
    <source>
        <strain evidence="8 9">AR-3-1</strain>
    </source>
</reference>